<evidence type="ECO:0000256" key="2">
    <source>
        <dbReference type="ARBA" id="ARBA00007168"/>
    </source>
</evidence>
<dbReference type="GO" id="GO:0022857">
    <property type="term" value="F:transmembrane transporter activity"/>
    <property type="evidence" value="ECO:0007669"/>
    <property type="project" value="UniProtKB-UniRule"/>
</dbReference>
<dbReference type="PANTHER" id="PTHR12385">
    <property type="entry name" value="CHOLINE TRANSPORTER-LIKE (SLC FAMILY 44)"/>
    <property type="match status" value="1"/>
</dbReference>
<feature type="transmembrane region" description="Helical" evidence="6">
    <location>
        <begin position="175"/>
        <end position="198"/>
    </location>
</feature>
<evidence type="ECO:0000313" key="8">
    <source>
        <dbReference type="Proteomes" id="UP000327013"/>
    </source>
</evidence>
<evidence type="ECO:0000256" key="6">
    <source>
        <dbReference type="RuleBase" id="RU368066"/>
    </source>
</evidence>
<keyword evidence="8" id="KW-1185">Reference proteome</keyword>
<keyword evidence="4 6" id="KW-1133">Transmembrane helix</keyword>
<evidence type="ECO:0000256" key="5">
    <source>
        <dbReference type="ARBA" id="ARBA00023136"/>
    </source>
</evidence>
<evidence type="ECO:0000256" key="3">
    <source>
        <dbReference type="ARBA" id="ARBA00022692"/>
    </source>
</evidence>
<feature type="transmembrane region" description="Helical" evidence="6">
    <location>
        <begin position="371"/>
        <end position="398"/>
    </location>
</feature>
<evidence type="ECO:0000313" key="7">
    <source>
        <dbReference type="EMBL" id="KAE8099766.1"/>
    </source>
</evidence>
<dbReference type="OrthoDB" id="44736at2759"/>
<dbReference type="InterPro" id="IPR007603">
    <property type="entry name" value="Choline_transptr-like"/>
</dbReference>
<keyword evidence="5 6" id="KW-0472">Membrane</keyword>
<name>A0A5N6RN71_9ROSI</name>
<feature type="transmembrane region" description="Helical" evidence="6">
    <location>
        <begin position="133"/>
        <end position="154"/>
    </location>
</feature>
<keyword evidence="3 6" id="KW-0812">Transmembrane</keyword>
<sequence>MQGVHHIQTQPPTNPIKLREARIPIRPTVVVGEFFRWSVRIVFFLHLILVTILIIFLTIRGLLNTSNNHHFHPEKWFPPLLTSAACAGIVGFTWQGITSCNPSKAIKAAFWLSPLLTCAVGILFFLIGSAGGIAAGAVAVISALIQSLYGCWVNPRFEYATTVLSVSTASPPAKTTFIVILSILASILYSCLSISGIGGATASTTSLDPLFISIILLSLAWTMHVIKNTVLVTIARVKYMHFACGAYFDTRVASTTRSDTGSARAMKLLAGDTDEFLFSCADCYSGIASAGVAYGNRWGFVHVGAYNQGFMQASIDTWEMFRMAGLETLINSDLTGAFCFLSGVAGGAICSLLSGIWALAIQESHPTQVSIYAFLIGYFMCRIAMAWPQACLLAYYVAYAENPQSPQFDSTIPVRIQELQRHQAWREQS</sequence>
<dbReference type="GO" id="GO:0005886">
    <property type="term" value="C:plasma membrane"/>
    <property type="evidence" value="ECO:0007669"/>
    <property type="project" value="UniProtKB-SubCell"/>
</dbReference>
<feature type="transmembrane region" description="Helical" evidence="6">
    <location>
        <begin position="337"/>
        <end position="359"/>
    </location>
</feature>
<accession>A0A5N6RN71</accession>
<feature type="transmembrane region" description="Helical" evidence="6">
    <location>
        <begin position="79"/>
        <end position="97"/>
    </location>
</feature>
<reference evidence="7 8" key="1">
    <citation type="submission" date="2019-06" db="EMBL/GenBank/DDBJ databases">
        <title>A chromosomal-level reference genome of Carpinus fangiana (Coryloideae, Betulaceae).</title>
        <authorList>
            <person name="Yang X."/>
            <person name="Wang Z."/>
            <person name="Zhang L."/>
            <person name="Hao G."/>
            <person name="Liu J."/>
            <person name="Yang Y."/>
        </authorList>
    </citation>
    <scope>NUCLEOTIDE SEQUENCE [LARGE SCALE GENOMIC DNA]</scope>
    <source>
        <strain evidence="7">Cfa_2016G</strain>
        <tissue evidence="7">Leaf</tissue>
    </source>
</reference>
<feature type="transmembrane region" description="Helical" evidence="6">
    <location>
        <begin position="109"/>
        <end position="127"/>
    </location>
</feature>
<dbReference type="EMBL" id="CM017327">
    <property type="protein sequence ID" value="KAE8099766.1"/>
    <property type="molecule type" value="Genomic_DNA"/>
</dbReference>
<dbReference type="Proteomes" id="UP000327013">
    <property type="component" value="Chromosome 7"/>
</dbReference>
<protein>
    <recommendedName>
        <fullName evidence="6">Choline transporter-like protein</fullName>
    </recommendedName>
</protein>
<organism evidence="7 8">
    <name type="scientific">Carpinus fangiana</name>
    <dbReference type="NCBI Taxonomy" id="176857"/>
    <lineage>
        <taxon>Eukaryota</taxon>
        <taxon>Viridiplantae</taxon>
        <taxon>Streptophyta</taxon>
        <taxon>Embryophyta</taxon>
        <taxon>Tracheophyta</taxon>
        <taxon>Spermatophyta</taxon>
        <taxon>Magnoliopsida</taxon>
        <taxon>eudicotyledons</taxon>
        <taxon>Gunneridae</taxon>
        <taxon>Pentapetalae</taxon>
        <taxon>rosids</taxon>
        <taxon>fabids</taxon>
        <taxon>Fagales</taxon>
        <taxon>Betulaceae</taxon>
        <taxon>Carpinus</taxon>
    </lineage>
</organism>
<dbReference type="AlphaFoldDB" id="A0A5N6RN71"/>
<dbReference type="PANTHER" id="PTHR12385:SF84">
    <property type="entry name" value="CHOLINE TRANSPORTER-LIKE PROTEIN"/>
    <property type="match status" value="1"/>
</dbReference>
<dbReference type="Pfam" id="PF04515">
    <property type="entry name" value="Choline_transpo"/>
    <property type="match status" value="1"/>
</dbReference>
<comment type="function">
    <text evidence="6">Choline transporter.</text>
</comment>
<comment type="similarity">
    <text evidence="2 6">Belongs to the CTL (choline transporter-like) family.</text>
</comment>
<feature type="transmembrane region" description="Helical" evidence="6">
    <location>
        <begin position="210"/>
        <end position="230"/>
    </location>
</feature>
<feature type="transmembrane region" description="Helical" evidence="6">
    <location>
        <begin position="41"/>
        <end position="59"/>
    </location>
</feature>
<evidence type="ECO:0000256" key="4">
    <source>
        <dbReference type="ARBA" id="ARBA00022989"/>
    </source>
</evidence>
<gene>
    <name evidence="7" type="ORF">FH972_017720</name>
</gene>
<evidence type="ECO:0000256" key="1">
    <source>
        <dbReference type="ARBA" id="ARBA00004141"/>
    </source>
</evidence>
<proteinExistence type="inferred from homology"/>
<comment type="subcellular location">
    <subcellularLocation>
        <location evidence="6">Cell membrane</location>
        <topology evidence="6">Multi-pass membrane protein</topology>
    </subcellularLocation>
    <subcellularLocation>
        <location evidence="1">Membrane</location>
        <topology evidence="1">Multi-pass membrane protein</topology>
    </subcellularLocation>
</comment>